<evidence type="ECO:0000313" key="2">
    <source>
        <dbReference type="EMBL" id="KAF7764066.1"/>
    </source>
</evidence>
<feature type="compositionally biased region" description="Pro residues" evidence="1">
    <location>
        <begin position="7"/>
        <end position="25"/>
    </location>
</feature>
<evidence type="ECO:0000313" key="3">
    <source>
        <dbReference type="Proteomes" id="UP000629468"/>
    </source>
</evidence>
<dbReference type="AlphaFoldDB" id="A0A8H7C6Y4"/>
<proteinExistence type="predicted"/>
<dbReference type="Proteomes" id="UP000629468">
    <property type="component" value="Unassembled WGS sequence"/>
</dbReference>
<name>A0A8H7C6Y4_AGABI</name>
<reference evidence="2 3" key="1">
    <citation type="journal article" name="Sci. Rep.">
        <title>Telomere-to-telomere assembled and centromere annotated genomes of the two main subspecies of the button mushroom Agaricus bisporus reveal especially polymorphic chromosome ends.</title>
        <authorList>
            <person name="Sonnenberg A.S.M."/>
            <person name="Sedaghat-Telgerd N."/>
            <person name="Lavrijssen B."/>
            <person name="Ohm R.A."/>
            <person name="Hendrickx P.M."/>
            <person name="Scholtmeijer K."/>
            <person name="Baars J.J.P."/>
            <person name="van Peer A."/>
        </authorList>
    </citation>
    <scope>NUCLEOTIDE SEQUENCE [LARGE SCALE GENOMIC DNA]</scope>
    <source>
        <strain evidence="2 3">H119_p4</strain>
    </source>
</reference>
<gene>
    <name evidence="2" type="ORF">Agabi119p4_8603</name>
</gene>
<dbReference type="EMBL" id="JABXXO010000011">
    <property type="protein sequence ID" value="KAF7764066.1"/>
    <property type="molecule type" value="Genomic_DNA"/>
</dbReference>
<comment type="caution">
    <text evidence="2">The sequence shown here is derived from an EMBL/GenBank/DDBJ whole genome shotgun (WGS) entry which is preliminary data.</text>
</comment>
<dbReference type="InterPro" id="IPR046670">
    <property type="entry name" value="DUF6540"/>
</dbReference>
<organism evidence="2 3">
    <name type="scientific">Agaricus bisporus var. burnettii</name>
    <dbReference type="NCBI Taxonomy" id="192524"/>
    <lineage>
        <taxon>Eukaryota</taxon>
        <taxon>Fungi</taxon>
        <taxon>Dikarya</taxon>
        <taxon>Basidiomycota</taxon>
        <taxon>Agaricomycotina</taxon>
        <taxon>Agaricomycetes</taxon>
        <taxon>Agaricomycetidae</taxon>
        <taxon>Agaricales</taxon>
        <taxon>Agaricineae</taxon>
        <taxon>Agaricaceae</taxon>
        <taxon>Agaricus</taxon>
    </lineage>
</organism>
<evidence type="ECO:0000256" key="1">
    <source>
        <dbReference type="SAM" id="MobiDB-lite"/>
    </source>
</evidence>
<sequence length="205" mass="22950">MSMTTTPLPPLPPPPPPAPTIPHPTRPNVASEGPPGALQLELLIHNGYPFKDHWAFRVRSHENNDVGVVFHANGDVRNGFIFEIKRNFDFRRDLPIPSQSIPLQWIDKENFDEGPMFAGDIGVASFDYEPLATSAFEVSLYKVNPPGKSLNSVSSSDTPVKKFAQQRDCQTWIVESADQLVKDGVKSKMFVFHVEPQHNRIDLSH</sequence>
<protein>
    <submittedName>
        <fullName evidence="2">Uncharacterized protein</fullName>
    </submittedName>
</protein>
<accession>A0A8H7C6Y4</accession>
<dbReference type="Pfam" id="PF20174">
    <property type="entry name" value="DUF6540"/>
    <property type="match status" value="1"/>
</dbReference>
<feature type="region of interest" description="Disordered" evidence="1">
    <location>
        <begin position="1"/>
        <end position="34"/>
    </location>
</feature>